<protein>
    <submittedName>
        <fullName evidence="2">Uncharacterized protein</fullName>
    </submittedName>
</protein>
<feature type="compositionally biased region" description="Polar residues" evidence="1">
    <location>
        <begin position="57"/>
        <end position="74"/>
    </location>
</feature>
<dbReference type="Proteomes" id="UP001279734">
    <property type="component" value="Unassembled WGS sequence"/>
</dbReference>
<evidence type="ECO:0000313" key="3">
    <source>
        <dbReference type="Proteomes" id="UP001279734"/>
    </source>
</evidence>
<dbReference type="EMBL" id="BSYO01000004">
    <property type="protein sequence ID" value="GMH03530.1"/>
    <property type="molecule type" value="Genomic_DNA"/>
</dbReference>
<evidence type="ECO:0000256" key="1">
    <source>
        <dbReference type="SAM" id="MobiDB-lite"/>
    </source>
</evidence>
<feature type="region of interest" description="Disordered" evidence="1">
    <location>
        <begin position="114"/>
        <end position="148"/>
    </location>
</feature>
<proteinExistence type="predicted"/>
<reference evidence="2" key="1">
    <citation type="submission" date="2023-05" db="EMBL/GenBank/DDBJ databases">
        <title>Nepenthes gracilis genome sequencing.</title>
        <authorList>
            <person name="Fukushima K."/>
        </authorList>
    </citation>
    <scope>NUCLEOTIDE SEQUENCE</scope>
    <source>
        <strain evidence="2">SING2019-196</strain>
    </source>
</reference>
<keyword evidence="3" id="KW-1185">Reference proteome</keyword>
<feature type="region of interest" description="Disordered" evidence="1">
    <location>
        <begin position="1"/>
        <end position="44"/>
    </location>
</feature>
<feature type="compositionally biased region" description="Polar residues" evidence="1">
    <location>
        <begin position="1"/>
        <end position="26"/>
    </location>
</feature>
<organism evidence="2 3">
    <name type="scientific">Nepenthes gracilis</name>
    <name type="common">Slender pitcher plant</name>
    <dbReference type="NCBI Taxonomy" id="150966"/>
    <lineage>
        <taxon>Eukaryota</taxon>
        <taxon>Viridiplantae</taxon>
        <taxon>Streptophyta</taxon>
        <taxon>Embryophyta</taxon>
        <taxon>Tracheophyta</taxon>
        <taxon>Spermatophyta</taxon>
        <taxon>Magnoliopsida</taxon>
        <taxon>eudicotyledons</taxon>
        <taxon>Gunneridae</taxon>
        <taxon>Pentapetalae</taxon>
        <taxon>Caryophyllales</taxon>
        <taxon>Nepenthaceae</taxon>
        <taxon>Nepenthes</taxon>
    </lineage>
</organism>
<feature type="compositionally biased region" description="Polar residues" evidence="1">
    <location>
        <begin position="127"/>
        <end position="143"/>
    </location>
</feature>
<evidence type="ECO:0000313" key="2">
    <source>
        <dbReference type="EMBL" id="GMH03530.1"/>
    </source>
</evidence>
<feature type="region of interest" description="Disordered" evidence="1">
    <location>
        <begin position="57"/>
        <end position="83"/>
    </location>
</feature>
<feature type="compositionally biased region" description="Basic and acidic residues" evidence="1">
    <location>
        <begin position="27"/>
        <end position="41"/>
    </location>
</feature>
<dbReference type="AlphaFoldDB" id="A0AAD3S3A5"/>
<gene>
    <name evidence="2" type="ORF">Nepgr_005369</name>
</gene>
<comment type="caution">
    <text evidence="2">The sequence shown here is derived from an EMBL/GenBank/DDBJ whole genome shotgun (WGS) entry which is preliminary data.</text>
</comment>
<accession>A0AAD3S3A5</accession>
<sequence length="173" mass="19187">MGPQRSRATSQSNRGSATAKIISNEQPTKDDHFKLSEDRTQPIKNSNGRIKIILVSGQQAPSTRPYTILTTQHPNKPKSGEQHHLISNTHVLKREEKTQAVTQTEQQLSLTLITPEHQDPRQPYTGAIQTASNSTTTYSQGLQQEPKPRHIASVPPIARWPMAQGHQTSSSSQ</sequence>
<name>A0AAD3S3A5_NEPGR</name>